<name>A0A067QWX5_ZOONE</name>
<dbReference type="PANTHER" id="PTHR23033:SF14">
    <property type="entry name" value="GLYCOPROTEIN-N-ACETYLGALACTOSAMINE 3-BETA-GALACTOSYLTRANSFERASE 1-RELATED"/>
    <property type="match status" value="1"/>
</dbReference>
<dbReference type="InParanoid" id="A0A067QWX5"/>
<evidence type="ECO:0000313" key="9">
    <source>
        <dbReference type="Proteomes" id="UP000027135"/>
    </source>
</evidence>
<organism evidence="8 9">
    <name type="scientific">Zootermopsis nevadensis</name>
    <name type="common">Dampwood termite</name>
    <dbReference type="NCBI Taxonomy" id="136037"/>
    <lineage>
        <taxon>Eukaryota</taxon>
        <taxon>Metazoa</taxon>
        <taxon>Ecdysozoa</taxon>
        <taxon>Arthropoda</taxon>
        <taxon>Hexapoda</taxon>
        <taxon>Insecta</taxon>
        <taxon>Pterygota</taxon>
        <taxon>Neoptera</taxon>
        <taxon>Polyneoptera</taxon>
        <taxon>Dictyoptera</taxon>
        <taxon>Blattodea</taxon>
        <taxon>Blattoidea</taxon>
        <taxon>Termitoidae</taxon>
        <taxon>Termopsidae</taxon>
        <taxon>Zootermopsis</taxon>
    </lineage>
</organism>
<proteinExistence type="inferred from homology"/>
<dbReference type="Gene3D" id="3.90.550.50">
    <property type="match status" value="1"/>
</dbReference>
<evidence type="ECO:0000256" key="5">
    <source>
        <dbReference type="ARBA" id="ARBA00022989"/>
    </source>
</evidence>
<evidence type="ECO:0000256" key="3">
    <source>
        <dbReference type="ARBA" id="ARBA00022692"/>
    </source>
</evidence>
<keyword evidence="4" id="KW-0735">Signal-anchor</keyword>
<protein>
    <submittedName>
        <fullName evidence="8">C1GALT1-specific chaperone 1</fullName>
    </submittedName>
</protein>
<comment type="similarity">
    <text evidence="2">Belongs to the glycosyltransferase 31 family. Beta3-Gal-T subfamily.</text>
</comment>
<evidence type="ECO:0000256" key="4">
    <source>
        <dbReference type="ARBA" id="ARBA00022968"/>
    </source>
</evidence>
<feature type="transmembrane region" description="Helical" evidence="7">
    <location>
        <begin position="12"/>
        <end position="28"/>
    </location>
</feature>
<gene>
    <name evidence="8" type="ORF">L798_12431</name>
</gene>
<keyword evidence="6 7" id="KW-0472">Membrane</keyword>
<dbReference type="Proteomes" id="UP000027135">
    <property type="component" value="Unassembled WGS sequence"/>
</dbReference>
<dbReference type="eggNOG" id="KOG2246">
    <property type="taxonomic scope" value="Eukaryota"/>
</dbReference>
<reference evidence="8 9" key="1">
    <citation type="journal article" date="2014" name="Nat. Commun.">
        <title>Molecular traces of alternative social organization in a termite genome.</title>
        <authorList>
            <person name="Terrapon N."/>
            <person name="Li C."/>
            <person name="Robertson H.M."/>
            <person name="Ji L."/>
            <person name="Meng X."/>
            <person name="Booth W."/>
            <person name="Chen Z."/>
            <person name="Childers C.P."/>
            <person name="Glastad K.M."/>
            <person name="Gokhale K."/>
            <person name="Gowin J."/>
            <person name="Gronenberg W."/>
            <person name="Hermansen R.A."/>
            <person name="Hu H."/>
            <person name="Hunt B.G."/>
            <person name="Huylmans A.K."/>
            <person name="Khalil S.M."/>
            <person name="Mitchell R.D."/>
            <person name="Munoz-Torres M.C."/>
            <person name="Mustard J.A."/>
            <person name="Pan H."/>
            <person name="Reese J.T."/>
            <person name="Scharf M.E."/>
            <person name="Sun F."/>
            <person name="Vogel H."/>
            <person name="Xiao J."/>
            <person name="Yang W."/>
            <person name="Yang Z."/>
            <person name="Yang Z."/>
            <person name="Zhou J."/>
            <person name="Zhu J."/>
            <person name="Brent C.S."/>
            <person name="Elsik C.G."/>
            <person name="Goodisman M.A."/>
            <person name="Liberles D.A."/>
            <person name="Roe R.M."/>
            <person name="Vargo E.L."/>
            <person name="Vilcinskas A."/>
            <person name="Wang J."/>
            <person name="Bornberg-Bauer E."/>
            <person name="Korb J."/>
            <person name="Zhang G."/>
            <person name="Liebig J."/>
        </authorList>
    </citation>
    <scope>NUCLEOTIDE SEQUENCE [LARGE SCALE GENOMIC DNA]</scope>
    <source>
        <tissue evidence="8">Whole organism</tissue>
    </source>
</reference>
<evidence type="ECO:0000313" key="8">
    <source>
        <dbReference type="EMBL" id="KDR13826.1"/>
    </source>
</evidence>
<dbReference type="GO" id="GO:0016020">
    <property type="term" value="C:membrane"/>
    <property type="evidence" value="ECO:0007669"/>
    <property type="project" value="UniProtKB-SubCell"/>
</dbReference>
<dbReference type="EMBL" id="KK852920">
    <property type="protein sequence ID" value="KDR13826.1"/>
    <property type="molecule type" value="Genomic_DNA"/>
</dbReference>
<evidence type="ECO:0000256" key="7">
    <source>
        <dbReference type="SAM" id="Phobius"/>
    </source>
</evidence>
<dbReference type="AlphaFoldDB" id="A0A067QWX5"/>
<dbReference type="GO" id="GO:0016263">
    <property type="term" value="F:glycoprotein-N-acetylgalactosamine 3-beta-galactosyltransferase activity"/>
    <property type="evidence" value="ECO:0007669"/>
    <property type="project" value="TreeGrafter"/>
</dbReference>
<keyword evidence="9" id="KW-1185">Reference proteome</keyword>
<evidence type="ECO:0000256" key="1">
    <source>
        <dbReference type="ARBA" id="ARBA00004606"/>
    </source>
</evidence>
<sequence length="405" mass="46535">MLRIIYRLKKCVFIIGIVIGVILAYLLIDSENETSMQMSCKIRDGSEIAYREWFSMQNFKKYPANYFELRDVNSASGDLTSEASYLYSVVHVHCVVFIKKRRNALAVKNTWAKHCNEILFFGLENRSDVSVTVLKPKSSWHYLCDAIRYLWQNHKANLHWALFVSDDVFVIPENLRYYVASLDFNEPHYLGEEGTFWGIEYNVGEAGYVLSKGVIYALQNKFSSSESCLRSGKYWRNEDFYLGKNLGEMGITPANTKDDSGCNRFQRYNLNYVSSPQKHTVPSSAHSLLNQITPGCYSDYIITFNGIEPDKFYLYDYLLYSVRVVHNGVSHGNQPPPVSVSEDQVWREFVRAEGFGEPASISSKQYFELWQQKIQSPEVFNTFLRQHSEGIFNSDDVDGANSLGS</sequence>
<evidence type="ECO:0000256" key="2">
    <source>
        <dbReference type="ARBA" id="ARBA00006462"/>
    </source>
</evidence>
<dbReference type="InterPro" id="IPR026050">
    <property type="entry name" value="C1GALT1/C1GALT1_chp1"/>
</dbReference>
<keyword evidence="5 7" id="KW-1133">Transmembrane helix</keyword>
<dbReference type="OMA" id="RCNNIYF"/>
<dbReference type="PANTHER" id="PTHR23033">
    <property type="entry name" value="BETA1,3-GALACTOSYLTRANSFERASE"/>
    <property type="match status" value="1"/>
</dbReference>
<evidence type="ECO:0000256" key="6">
    <source>
        <dbReference type="ARBA" id="ARBA00023136"/>
    </source>
</evidence>
<accession>A0A067QWX5</accession>
<dbReference type="STRING" id="136037.A0A067QWX5"/>
<keyword evidence="3 7" id="KW-0812">Transmembrane</keyword>
<comment type="subcellular location">
    <subcellularLocation>
        <location evidence="1">Membrane</location>
        <topology evidence="1">Single-pass type II membrane protein</topology>
    </subcellularLocation>
</comment>